<proteinExistence type="inferred from homology"/>
<dbReference type="Gene3D" id="3.40.50.2300">
    <property type="match status" value="2"/>
</dbReference>
<comment type="similarity">
    <text evidence="2">Belongs to the bacterial solute-binding protein 2 family.</text>
</comment>
<evidence type="ECO:0000256" key="4">
    <source>
        <dbReference type="SAM" id="SignalP"/>
    </source>
</evidence>
<dbReference type="PANTHER" id="PTHR46847:SF1">
    <property type="entry name" value="D-ALLOSE-BINDING PERIPLASMIC PROTEIN-RELATED"/>
    <property type="match status" value="1"/>
</dbReference>
<evidence type="ECO:0000313" key="7">
    <source>
        <dbReference type="Proteomes" id="UP000016605"/>
    </source>
</evidence>
<dbReference type="GO" id="GO:0030246">
    <property type="term" value="F:carbohydrate binding"/>
    <property type="evidence" value="ECO:0007669"/>
    <property type="project" value="UniProtKB-ARBA"/>
</dbReference>
<dbReference type="HOGENOM" id="CLU_037628_3_2_11"/>
<organism evidence="6 7">
    <name type="scientific">Leifsonia aquatica ATCC 14665</name>
    <dbReference type="NCBI Taxonomy" id="1358026"/>
    <lineage>
        <taxon>Bacteria</taxon>
        <taxon>Bacillati</taxon>
        <taxon>Actinomycetota</taxon>
        <taxon>Actinomycetes</taxon>
        <taxon>Micrococcales</taxon>
        <taxon>Microbacteriaceae</taxon>
        <taxon>Leifsonia</taxon>
    </lineage>
</organism>
<dbReference type="SUPFAM" id="SSF53822">
    <property type="entry name" value="Periplasmic binding protein-like I"/>
    <property type="match status" value="1"/>
</dbReference>
<dbReference type="AlphaFoldDB" id="U2R9Y0"/>
<keyword evidence="3 4" id="KW-0732">Signal</keyword>
<gene>
    <name evidence="6" type="ORF">N136_01600</name>
</gene>
<name>U2R9Y0_LEIAQ</name>
<accession>U2R9Y0</accession>
<dbReference type="GO" id="GO:0030313">
    <property type="term" value="C:cell envelope"/>
    <property type="evidence" value="ECO:0007669"/>
    <property type="project" value="UniProtKB-SubCell"/>
</dbReference>
<dbReference type="InterPro" id="IPR025997">
    <property type="entry name" value="SBP_2_dom"/>
</dbReference>
<evidence type="ECO:0000256" key="1">
    <source>
        <dbReference type="ARBA" id="ARBA00004196"/>
    </source>
</evidence>
<dbReference type="InterPro" id="IPR028082">
    <property type="entry name" value="Peripla_BP_I"/>
</dbReference>
<feature type="signal peptide" evidence="4">
    <location>
        <begin position="1"/>
        <end position="31"/>
    </location>
</feature>
<reference evidence="6 7" key="1">
    <citation type="submission" date="2013-08" db="EMBL/GenBank/DDBJ databases">
        <authorList>
            <person name="Weinstock G."/>
            <person name="Sodergren E."/>
            <person name="Wylie T."/>
            <person name="Fulton L."/>
            <person name="Fulton R."/>
            <person name="Fronick C."/>
            <person name="O'Laughlin M."/>
            <person name="Godfrey J."/>
            <person name="Miner T."/>
            <person name="Herter B."/>
            <person name="Appelbaum E."/>
            <person name="Cordes M."/>
            <person name="Lek S."/>
            <person name="Wollam A."/>
            <person name="Pepin K.H."/>
            <person name="Palsikar V.B."/>
            <person name="Mitreva M."/>
            <person name="Wilson R.K."/>
        </authorList>
    </citation>
    <scope>NUCLEOTIDE SEQUENCE [LARGE SCALE GENOMIC DNA]</scope>
    <source>
        <strain evidence="6 7">ATCC 14665</strain>
    </source>
</reference>
<dbReference type="EMBL" id="AWVQ01000196">
    <property type="protein sequence ID" value="ERK72055.1"/>
    <property type="molecule type" value="Genomic_DNA"/>
</dbReference>
<dbReference type="Proteomes" id="UP000016605">
    <property type="component" value="Unassembled WGS sequence"/>
</dbReference>
<dbReference type="PANTHER" id="PTHR46847">
    <property type="entry name" value="D-ALLOSE-BINDING PERIPLASMIC PROTEIN-RELATED"/>
    <property type="match status" value="1"/>
</dbReference>
<sequence>MTKGITMKRRVGSIAALATASAALLVLSACSATPDGSAGGGTAGSADLVSLVQTGKKTDVTEVEKALGTPKAKSDVKLCYVTRTLANEFWGYERDGFESEAKKLGVKYQTFAVNDESSITEQLDKAQSALNQGCSAILASPISATALDTVFKAALAKGVPAIVLNDAQGTVPGVVYVGPDAETIGETAADYIAKQLPDGGKVAQIEGDPGSSNALNRGKGFKAGIAKNTDLDLVASQTAKWDTNQAQTIANAMLTANPDIKAFYSQNDGMGLGVQAAIDAKGLTGKVMLVGTDGIPQAKKLISDGTYTATVSERPTTEGETGVKVALWLLDGKTVPAWVDVPAFIVDKQNVAQYQTGMP</sequence>
<protein>
    <submittedName>
        <fullName evidence="6">D-allose-binding periplasmic family protein</fullName>
    </submittedName>
</protein>
<evidence type="ECO:0000313" key="6">
    <source>
        <dbReference type="EMBL" id="ERK72055.1"/>
    </source>
</evidence>
<comment type="caution">
    <text evidence="6">The sequence shown here is derived from an EMBL/GenBank/DDBJ whole genome shotgun (WGS) entry which is preliminary data.</text>
</comment>
<dbReference type="OrthoDB" id="9813037at2"/>
<evidence type="ECO:0000256" key="2">
    <source>
        <dbReference type="ARBA" id="ARBA00007639"/>
    </source>
</evidence>
<feature type="domain" description="Periplasmic binding protein" evidence="5">
    <location>
        <begin position="81"/>
        <end position="333"/>
    </location>
</feature>
<evidence type="ECO:0000259" key="5">
    <source>
        <dbReference type="Pfam" id="PF13407"/>
    </source>
</evidence>
<feature type="chain" id="PRO_5039470041" evidence="4">
    <location>
        <begin position="32"/>
        <end position="359"/>
    </location>
</feature>
<comment type="subcellular location">
    <subcellularLocation>
        <location evidence="1">Cell envelope</location>
    </subcellularLocation>
</comment>
<dbReference type="PATRIC" id="fig|1358026.3.peg.1363"/>
<dbReference type="PROSITE" id="PS51257">
    <property type="entry name" value="PROKAR_LIPOPROTEIN"/>
    <property type="match status" value="1"/>
</dbReference>
<evidence type="ECO:0000256" key="3">
    <source>
        <dbReference type="ARBA" id="ARBA00022729"/>
    </source>
</evidence>
<dbReference type="CDD" id="cd06320">
    <property type="entry name" value="PBP1_allose_binding"/>
    <property type="match status" value="1"/>
</dbReference>
<dbReference type="Pfam" id="PF13407">
    <property type="entry name" value="Peripla_BP_4"/>
    <property type="match status" value="1"/>
</dbReference>